<dbReference type="Proteomes" id="UP000240542">
    <property type="component" value="Unassembled WGS sequence"/>
</dbReference>
<name>A0A2P8DUB1_9ACTN</name>
<dbReference type="InterPro" id="IPR051531">
    <property type="entry name" value="N-acetyltransferase"/>
</dbReference>
<sequence length="206" mass="22431">MDRLPESIPLRASGIVAVLRRWRVRDADALYRAVSESSRHLRPWLHWVDGYGPRHAAAFLVDAVGRWDRGESFDYAISDIGGPREPSVVLGAVSLARSPAAGRGPGEAHRGAEVGYWLRPDATGRGLATLAAASVVDAAFQLPGVRWVDIVHDRANAASSGVPRRLAFTEVARRSPPQSPVTAGEDGVEVVWRMTREDHFSALQVR</sequence>
<protein>
    <submittedName>
        <fullName evidence="2">RimJ/RimL family protein N-acetyltransferase</fullName>
    </submittedName>
</protein>
<accession>A0A2P8DUB1</accession>
<dbReference type="Pfam" id="PF13302">
    <property type="entry name" value="Acetyltransf_3"/>
    <property type="match status" value="1"/>
</dbReference>
<dbReference type="PANTHER" id="PTHR43792">
    <property type="entry name" value="GNAT FAMILY, PUTATIVE (AFU_ORTHOLOGUE AFUA_3G00765)-RELATED-RELATED"/>
    <property type="match status" value="1"/>
</dbReference>
<dbReference type="RefSeq" id="WP_106580993.1">
    <property type="nucleotide sequence ID" value="NZ_PYGA01000001.1"/>
</dbReference>
<evidence type="ECO:0000313" key="3">
    <source>
        <dbReference type="Proteomes" id="UP000240542"/>
    </source>
</evidence>
<keyword evidence="3" id="KW-1185">Reference proteome</keyword>
<comment type="caution">
    <text evidence="2">The sequence shown here is derived from an EMBL/GenBank/DDBJ whole genome shotgun (WGS) entry which is preliminary data.</text>
</comment>
<dbReference type="InterPro" id="IPR000182">
    <property type="entry name" value="GNAT_dom"/>
</dbReference>
<proteinExistence type="predicted"/>
<evidence type="ECO:0000313" key="2">
    <source>
        <dbReference type="EMBL" id="PSL00808.1"/>
    </source>
</evidence>
<dbReference type="GO" id="GO:0016747">
    <property type="term" value="F:acyltransferase activity, transferring groups other than amino-acyl groups"/>
    <property type="evidence" value="ECO:0007669"/>
    <property type="project" value="InterPro"/>
</dbReference>
<dbReference type="OrthoDB" id="9799321at2"/>
<dbReference type="Gene3D" id="3.40.630.30">
    <property type="match status" value="1"/>
</dbReference>
<reference evidence="2 3" key="1">
    <citation type="submission" date="2018-03" db="EMBL/GenBank/DDBJ databases">
        <title>Genomic Encyclopedia of Archaeal and Bacterial Type Strains, Phase II (KMG-II): from individual species to whole genera.</title>
        <authorList>
            <person name="Goeker M."/>
        </authorList>
    </citation>
    <scope>NUCLEOTIDE SEQUENCE [LARGE SCALE GENOMIC DNA]</scope>
    <source>
        <strain evidence="2 3">DSM 45312</strain>
    </source>
</reference>
<dbReference type="EMBL" id="PYGA01000001">
    <property type="protein sequence ID" value="PSL00808.1"/>
    <property type="molecule type" value="Genomic_DNA"/>
</dbReference>
<dbReference type="SUPFAM" id="SSF55729">
    <property type="entry name" value="Acyl-CoA N-acyltransferases (Nat)"/>
    <property type="match status" value="1"/>
</dbReference>
<dbReference type="AlphaFoldDB" id="A0A2P8DUB1"/>
<evidence type="ECO:0000259" key="1">
    <source>
        <dbReference type="Pfam" id="PF13302"/>
    </source>
</evidence>
<keyword evidence="2" id="KW-0808">Transferase</keyword>
<gene>
    <name evidence="2" type="ORF">CLV63_101286</name>
</gene>
<dbReference type="PANTHER" id="PTHR43792:SF16">
    <property type="entry name" value="N-ACETYLTRANSFERASE DOMAIN-CONTAINING PROTEIN"/>
    <property type="match status" value="1"/>
</dbReference>
<feature type="domain" description="N-acetyltransferase" evidence="1">
    <location>
        <begin position="18"/>
        <end position="168"/>
    </location>
</feature>
<dbReference type="InterPro" id="IPR016181">
    <property type="entry name" value="Acyl_CoA_acyltransferase"/>
</dbReference>
<organism evidence="2 3">
    <name type="scientific">Murinocardiopsis flavida</name>
    <dbReference type="NCBI Taxonomy" id="645275"/>
    <lineage>
        <taxon>Bacteria</taxon>
        <taxon>Bacillati</taxon>
        <taxon>Actinomycetota</taxon>
        <taxon>Actinomycetes</taxon>
        <taxon>Streptosporangiales</taxon>
        <taxon>Nocardiopsidaceae</taxon>
        <taxon>Murinocardiopsis</taxon>
    </lineage>
</organism>